<evidence type="ECO:0000256" key="1">
    <source>
        <dbReference type="SAM" id="MobiDB-lite"/>
    </source>
</evidence>
<keyword evidence="3" id="KW-1185">Reference proteome</keyword>
<dbReference type="EMBL" id="QRBI01000141">
    <property type="protein sequence ID" value="RMC01105.1"/>
    <property type="molecule type" value="Genomic_DNA"/>
</dbReference>
<dbReference type="AlphaFoldDB" id="A0A3M0JK89"/>
<gene>
    <name evidence="2" type="ORF">DUI87_22371</name>
</gene>
<feature type="region of interest" description="Disordered" evidence="1">
    <location>
        <begin position="15"/>
        <end position="140"/>
    </location>
</feature>
<sequence>MLMEENAIPSCWVSHGGQDTTTSCRSLAAAPHRTSSRDGNTMYRSRIPVRVSSLVSTGIQRPSQQPAATQGQAHSRPVTAPSGKQDPELPLPLLEENISSMPPPGPGKSEKDLSVVSQTEPSHVLRTSTRVSRRASQDEA</sequence>
<comment type="caution">
    <text evidence="2">The sequence shown here is derived from an EMBL/GenBank/DDBJ whole genome shotgun (WGS) entry which is preliminary data.</text>
</comment>
<organism evidence="2 3">
    <name type="scientific">Hirundo rustica rustica</name>
    <dbReference type="NCBI Taxonomy" id="333673"/>
    <lineage>
        <taxon>Eukaryota</taxon>
        <taxon>Metazoa</taxon>
        <taxon>Chordata</taxon>
        <taxon>Craniata</taxon>
        <taxon>Vertebrata</taxon>
        <taxon>Euteleostomi</taxon>
        <taxon>Archelosauria</taxon>
        <taxon>Archosauria</taxon>
        <taxon>Dinosauria</taxon>
        <taxon>Saurischia</taxon>
        <taxon>Theropoda</taxon>
        <taxon>Coelurosauria</taxon>
        <taxon>Aves</taxon>
        <taxon>Neognathae</taxon>
        <taxon>Neoaves</taxon>
        <taxon>Telluraves</taxon>
        <taxon>Australaves</taxon>
        <taxon>Passeriformes</taxon>
        <taxon>Sylvioidea</taxon>
        <taxon>Hirundinidae</taxon>
        <taxon>Hirundo</taxon>
    </lineage>
</organism>
<evidence type="ECO:0000313" key="2">
    <source>
        <dbReference type="EMBL" id="RMC01105.1"/>
    </source>
</evidence>
<dbReference type="Proteomes" id="UP000269221">
    <property type="component" value="Unassembled WGS sequence"/>
</dbReference>
<proteinExistence type="predicted"/>
<feature type="compositionally biased region" description="Polar residues" evidence="1">
    <location>
        <begin position="53"/>
        <end position="73"/>
    </location>
</feature>
<feature type="compositionally biased region" description="Polar residues" evidence="1">
    <location>
        <begin position="115"/>
        <end position="130"/>
    </location>
</feature>
<reference evidence="2 3" key="1">
    <citation type="submission" date="2018-07" db="EMBL/GenBank/DDBJ databases">
        <title>A high quality draft genome assembly of the barn swallow (H. rustica rustica).</title>
        <authorList>
            <person name="Formenti G."/>
            <person name="Chiara M."/>
            <person name="Poveda L."/>
            <person name="Francoijs K.-J."/>
            <person name="Bonisoli-Alquati A."/>
            <person name="Canova L."/>
            <person name="Gianfranceschi L."/>
            <person name="Horner D.S."/>
            <person name="Saino N."/>
        </authorList>
    </citation>
    <scope>NUCLEOTIDE SEQUENCE [LARGE SCALE GENOMIC DNA]</scope>
    <source>
        <strain evidence="2">Chelidonia</strain>
        <tissue evidence="2">Blood</tissue>
    </source>
</reference>
<name>A0A3M0JK89_HIRRU</name>
<accession>A0A3M0JK89</accession>
<evidence type="ECO:0000313" key="3">
    <source>
        <dbReference type="Proteomes" id="UP000269221"/>
    </source>
</evidence>
<protein>
    <submittedName>
        <fullName evidence="2">Uncharacterized protein</fullName>
    </submittedName>
</protein>